<feature type="compositionally biased region" description="Low complexity" evidence="1">
    <location>
        <begin position="57"/>
        <end position="73"/>
    </location>
</feature>
<proteinExistence type="predicted"/>
<comment type="caution">
    <text evidence="2">The sequence shown here is derived from an EMBL/GenBank/DDBJ whole genome shotgun (WGS) entry which is preliminary data.</text>
</comment>
<gene>
    <name evidence="2" type="ORF">Rhopal_000561-T1</name>
</gene>
<keyword evidence="3" id="KW-1185">Reference proteome</keyword>
<sequence>MLRSSANRALRSVALTRPRPYPLAVELIAAHRSFAHSAPQRSDSPLPWFVDPATAPSAPSSAARDSAPLATAPVPTPPPAHLPLPLHPLHAYLSTSPFLDKHSLVYIHAREADPEGSWCDWVVVASLKEGRERGIRGAVEGVRRHLASHPIEFASLATDPSSPLDLPFAPPSTHPSVHGLPPAPSKHARSRASRSASRSSSAAPSRTDAATGWALLDAGPLVVHVFTPEARMTYGAEIERLWDAVGEEVSGEEGWRASWRRGEDELRDRELRENEEAVRRELEREAKEAR</sequence>
<evidence type="ECO:0000313" key="3">
    <source>
        <dbReference type="Proteomes" id="UP001342314"/>
    </source>
</evidence>
<accession>A0AAV5G550</accession>
<feature type="region of interest" description="Disordered" evidence="1">
    <location>
        <begin position="164"/>
        <end position="206"/>
    </location>
</feature>
<feature type="region of interest" description="Disordered" evidence="1">
    <location>
        <begin position="262"/>
        <end position="290"/>
    </location>
</feature>
<feature type="region of interest" description="Disordered" evidence="1">
    <location>
        <begin position="57"/>
        <end position="76"/>
    </location>
</feature>
<organism evidence="2 3">
    <name type="scientific">Rhodotorula paludigena</name>
    <dbReference type="NCBI Taxonomy" id="86838"/>
    <lineage>
        <taxon>Eukaryota</taxon>
        <taxon>Fungi</taxon>
        <taxon>Dikarya</taxon>
        <taxon>Basidiomycota</taxon>
        <taxon>Pucciniomycotina</taxon>
        <taxon>Microbotryomycetes</taxon>
        <taxon>Sporidiobolales</taxon>
        <taxon>Sporidiobolaceae</taxon>
        <taxon>Rhodotorula</taxon>
    </lineage>
</organism>
<dbReference type="Pfam" id="PF02410">
    <property type="entry name" value="RsfS"/>
    <property type="match status" value="1"/>
</dbReference>
<reference evidence="2 3" key="1">
    <citation type="submission" date="2021-12" db="EMBL/GenBank/DDBJ databases">
        <title>High titer production of polyol ester of fatty acids by Rhodotorula paludigena BS15 towards product separation-free biomass refinery.</title>
        <authorList>
            <person name="Mano J."/>
            <person name="Ono H."/>
            <person name="Tanaka T."/>
            <person name="Naito K."/>
            <person name="Sushida H."/>
            <person name="Ike M."/>
            <person name="Tokuyasu K."/>
            <person name="Kitaoka M."/>
        </authorList>
    </citation>
    <scope>NUCLEOTIDE SEQUENCE [LARGE SCALE GENOMIC DNA]</scope>
    <source>
        <strain evidence="2 3">BS15</strain>
    </source>
</reference>
<evidence type="ECO:0000256" key="1">
    <source>
        <dbReference type="SAM" id="MobiDB-lite"/>
    </source>
</evidence>
<dbReference type="SUPFAM" id="SSF81301">
    <property type="entry name" value="Nucleotidyltransferase"/>
    <property type="match status" value="1"/>
</dbReference>
<dbReference type="Gene3D" id="3.30.460.10">
    <property type="entry name" value="Beta Polymerase, domain 2"/>
    <property type="match status" value="1"/>
</dbReference>
<feature type="compositionally biased region" description="Low complexity" evidence="1">
    <location>
        <begin position="193"/>
        <end position="206"/>
    </location>
</feature>
<dbReference type="InterPro" id="IPR043519">
    <property type="entry name" value="NT_sf"/>
</dbReference>
<protein>
    <submittedName>
        <fullName evidence="2">Uncharacterized protein</fullName>
    </submittedName>
</protein>
<name>A0AAV5G550_9BASI</name>
<evidence type="ECO:0000313" key="2">
    <source>
        <dbReference type="EMBL" id="GJN87606.1"/>
    </source>
</evidence>
<dbReference type="EMBL" id="BQKY01000001">
    <property type="protein sequence ID" value="GJN87606.1"/>
    <property type="molecule type" value="Genomic_DNA"/>
</dbReference>
<dbReference type="AlphaFoldDB" id="A0AAV5G550"/>
<dbReference type="Proteomes" id="UP001342314">
    <property type="component" value="Unassembled WGS sequence"/>
</dbReference>